<proteinExistence type="predicted"/>
<gene>
    <name evidence="2" type="ORF">FH969_10730</name>
</gene>
<evidence type="ECO:0000313" key="3">
    <source>
        <dbReference type="Proteomes" id="UP000313849"/>
    </source>
</evidence>
<dbReference type="EMBL" id="VENP01000041">
    <property type="protein sequence ID" value="TNU73541.1"/>
    <property type="molecule type" value="Genomic_DNA"/>
</dbReference>
<sequence>MLRTQISLTAEDRRILDEEAARTGRSVSALIREAVTLAYAGKRDIQEDVRAIDDAVGAWKDRDVDGESYVEALRSGGRLRDLGAQ</sequence>
<dbReference type="GO" id="GO:0006355">
    <property type="term" value="P:regulation of DNA-templated transcription"/>
    <property type="evidence" value="ECO:0007669"/>
    <property type="project" value="InterPro"/>
</dbReference>
<name>A0A5C5BA14_9MICO</name>
<comment type="caution">
    <text evidence="2">The sequence shown here is derived from an EMBL/GenBank/DDBJ whole genome shotgun (WGS) entry which is preliminary data.</text>
</comment>
<dbReference type="Pfam" id="PF01402">
    <property type="entry name" value="RHH_1"/>
    <property type="match status" value="1"/>
</dbReference>
<evidence type="ECO:0000313" key="2">
    <source>
        <dbReference type="EMBL" id="TNU73541.1"/>
    </source>
</evidence>
<organism evidence="2 3">
    <name type="scientific">Miniimonas arenae</name>
    <dbReference type="NCBI Taxonomy" id="676201"/>
    <lineage>
        <taxon>Bacteria</taxon>
        <taxon>Bacillati</taxon>
        <taxon>Actinomycetota</taxon>
        <taxon>Actinomycetes</taxon>
        <taxon>Micrococcales</taxon>
        <taxon>Beutenbergiaceae</taxon>
        <taxon>Miniimonas</taxon>
    </lineage>
</organism>
<reference evidence="2 3" key="1">
    <citation type="submission" date="2019-06" db="EMBL/GenBank/DDBJ databases">
        <title>Draft genome sequence of Miniimonas arenae KCTC 19750T isolated from sea sand.</title>
        <authorList>
            <person name="Park S.-J."/>
        </authorList>
    </citation>
    <scope>NUCLEOTIDE SEQUENCE [LARGE SCALE GENOMIC DNA]</scope>
    <source>
        <strain evidence="2 3">KCTC 19750</strain>
    </source>
</reference>
<accession>A0A5C5BA14</accession>
<evidence type="ECO:0000259" key="1">
    <source>
        <dbReference type="Pfam" id="PF01402"/>
    </source>
</evidence>
<dbReference type="RefSeq" id="WP_108719168.1">
    <property type="nucleotide sequence ID" value="NZ_VENP01000041.1"/>
</dbReference>
<protein>
    <submittedName>
        <fullName evidence="2">CopG family transcriptional regulator</fullName>
    </submittedName>
</protein>
<keyword evidence="3" id="KW-1185">Reference proteome</keyword>
<dbReference type="OrthoDB" id="3837976at2"/>
<dbReference type="Proteomes" id="UP000313849">
    <property type="component" value="Unassembled WGS sequence"/>
</dbReference>
<dbReference type="AlphaFoldDB" id="A0A5C5BA14"/>
<dbReference type="InterPro" id="IPR002145">
    <property type="entry name" value="CopG"/>
</dbReference>
<feature type="domain" description="Ribbon-helix-helix protein CopG" evidence="1">
    <location>
        <begin position="3"/>
        <end position="39"/>
    </location>
</feature>